<reference evidence="2" key="2">
    <citation type="submission" date="2015-07" db="EMBL/GenBank/DDBJ databases">
        <title>The genome sequence of Plasmodium falciparum IGH-CR14.</title>
        <authorList>
            <consortium name="The Broad Institute Genome Sequencing Platform"/>
            <person name="Volkman S.K."/>
            <person name="Neafsey D.E."/>
            <person name="Dash A.P."/>
            <person name="Chitnis C.E."/>
            <person name="Hartl D.L."/>
            <person name="Young S.K."/>
            <person name="Kodira C.D."/>
            <person name="Zeng Q."/>
            <person name="Koehrsen M."/>
            <person name="Godfrey P."/>
            <person name="Alvarado L."/>
            <person name="Berlin A."/>
            <person name="Borenstein D."/>
            <person name="Chen Z."/>
            <person name="Engels R."/>
            <person name="Freedman E."/>
            <person name="Gellesch M."/>
            <person name="Goldberg J."/>
            <person name="Griggs A."/>
            <person name="Gujja S."/>
            <person name="Heiman D."/>
            <person name="Hepburn T."/>
            <person name="Howarth C."/>
            <person name="Jen D."/>
            <person name="Larson L."/>
            <person name="Lewis B."/>
            <person name="Mehta T."/>
            <person name="Park D."/>
            <person name="Pearson M."/>
            <person name="Roberts A."/>
            <person name="Saif S."/>
            <person name="Shea T."/>
            <person name="Shenoy N."/>
            <person name="Sisk P."/>
            <person name="Stolte C."/>
            <person name="Sykes S."/>
            <person name="Walk T."/>
            <person name="White J."/>
            <person name="Yandava C."/>
            <person name="Wirth D.F."/>
            <person name="Nusbaum C."/>
            <person name="Birren B."/>
        </authorList>
    </citation>
    <scope>NUCLEOTIDE SEQUENCE [LARGE SCALE GENOMIC DNA]</scope>
    <source>
        <strain evidence="2">IGH-CR14</strain>
    </source>
</reference>
<dbReference type="EMBL" id="GG664966">
    <property type="protein sequence ID" value="KNG74024.1"/>
    <property type="molecule type" value="Genomic_DNA"/>
</dbReference>
<dbReference type="OrthoDB" id="9977870at2759"/>
<gene>
    <name evidence="1" type="ORF">PFMG_00122</name>
</gene>
<dbReference type="AlphaFoldDB" id="A0A0L1I336"/>
<evidence type="ECO:0000313" key="2">
    <source>
        <dbReference type="Proteomes" id="UP000054562"/>
    </source>
</evidence>
<proteinExistence type="predicted"/>
<dbReference type="Proteomes" id="UP000054562">
    <property type="component" value="Unassembled WGS sequence"/>
</dbReference>
<accession>A0A0L1I336</accession>
<reference evidence="2" key="1">
    <citation type="submission" date="2015-07" db="EMBL/GenBank/DDBJ databases">
        <title>Annotation of Plasmodium falciparum IGH-CR14.</title>
        <authorList>
            <consortium name="The Broad Institute Genome Sequencing Platform"/>
            <person name="Volkman S.K."/>
            <person name="Neafsey D.E."/>
            <person name="Dash A.P."/>
            <person name="Chitnis C.E."/>
            <person name="Hartl D.L."/>
            <person name="Young S.K."/>
            <person name="Zeng Q."/>
            <person name="Koehrsen M."/>
            <person name="Alvarado L."/>
            <person name="Berlin A."/>
            <person name="Borenstein D."/>
            <person name="Chapman S.B."/>
            <person name="Chen Z."/>
            <person name="Engels R."/>
            <person name="Freedman E."/>
            <person name="Gellesch M."/>
            <person name="Goldberg J."/>
            <person name="Griggs A."/>
            <person name="Gujja S."/>
            <person name="Heilman E.R."/>
            <person name="Heiman D.I."/>
            <person name="Howarth C."/>
            <person name="Jen D."/>
            <person name="Larson L."/>
            <person name="Mehta T."/>
            <person name="Neiman D."/>
            <person name="Park D."/>
            <person name="Pearson M."/>
            <person name="Roberts A."/>
            <person name="Saif S."/>
            <person name="Shea T."/>
            <person name="Shenoy N."/>
            <person name="Sisk P."/>
            <person name="Stolte C."/>
            <person name="Sykes S."/>
            <person name="Walk T."/>
            <person name="White J."/>
            <person name="Yandava C."/>
            <person name="Haas B."/>
            <person name="Henn M.R."/>
            <person name="Nusbaum C."/>
            <person name="Birren B."/>
        </authorList>
    </citation>
    <scope>NUCLEOTIDE SEQUENCE [LARGE SCALE GENOMIC DNA]</scope>
    <source>
        <strain evidence="2">IGH-CR14</strain>
    </source>
</reference>
<evidence type="ECO:0000313" key="1">
    <source>
        <dbReference type="EMBL" id="KNG74024.1"/>
    </source>
</evidence>
<protein>
    <submittedName>
        <fullName evidence="1">Uncharacterized protein</fullName>
    </submittedName>
</protein>
<sequence>MNDLINEEKNVECLNLKDIRLNAEKYNWLEIFEKENSYVFCKDNVKINIIDLKGLVTIEVKLLNGISYKMCRSNIKIDEISSFFGSSNNYSSYNDIINKTILCNYNLSVKEKIDLFNKNDKSFLKQDKDKNISKCATNNVISYNIINNNNNNIIKGKNIKCNHMTNQNFHLMQREPFGKVEKIYTKRKEQNIFIKTDKKEDILLLHKNKLLANIANEDVNNKICIDENVERMICTSKTILSLKENNKISRSPYDITDKKYTSNKFVYNDMGVHNVVEKKKSNRKLKNSKKLNKLKKLKVHHTIIIFL</sequence>
<name>A0A0L1I336_PLAFA</name>
<organism evidence="1 2">
    <name type="scientific">Plasmodium falciparum IGH-CR14</name>
    <dbReference type="NCBI Taxonomy" id="580059"/>
    <lineage>
        <taxon>Eukaryota</taxon>
        <taxon>Sar</taxon>
        <taxon>Alveolata</taxon>
        <taxon>Apicomplexa</taxon>
        <taxon>Aconoidasida</taxon>
        <taxon>Haemosporida</taxon>
        <taxon>Plasmodiidae</taxon>
        <taxon>Plasmodium</taxon>
        <taxon>Plasmodium (Laverania)</taxon>
    </lineage>
</organism>